<keyword evidence="3" id="KW-0862">Zinc</keyword>
<evidence type="ECO:0000259" key="5">
    <source>
        <dbReference type="PROSITE" id="PS51266"/>
    </source>
</evidence>
<dbReference type="AlphaFoldDB" id="A0A137NWP1"/>
<dbReference type="InterPro" id="IPR052604">
    <property type="entry name" value="Mito_Tim_assembly_helper"/>
</dbReference>
<evidence type="ECO:0000313" key="7">
    <source>
        <dbReference type="Proteomes" id="UP000070444"/>
    </source>
</evidence>
<dbReference type="PANTHER" id="PTHR28082:SF2">
    <property type="entry name" value="CHY-TYPE DOMAIN-CONTAINING PROTEIN"/>
    <property type="match status" value="1"/>
</dbReference>
<reference evidence="6 7" key="1">
    <citation type="journal article" date="2015" name="Genome Biol. Evol.">
        <title>Phylogenomic analyses indicate that early fungi evolved digesting cell walls of algal ancestors of land plants.</title>
        <authorList>
            <person name="Chang Y."/>
            <person name="Wang S."/>
            <person name="Sekimoto S."/>
            <person name="Aerts A.L."/>
            <person name="Choi C."/>
            <person name="Clum A."/>
            <person name="LaButti K.M."/>
            <person name="Lindquist E.A."/>
            <person name="Yee Ngan C."/>
            <person name="Ohm R.A."/>
            <person name="Salamov A.A."/>
            <person name="Grigoriev I.V."/>
            <person name="Spatafora J.W."/>
            <person name="Berbee M.L."/>
        </authorList>
    </citation>
    <scope>NUCLEOTIDE SEQUENCE [LARGE SCALE GENOMIC DNA]</scope>
    <source>
        <strain evidence="6 7">NRRL 28638</strain>
    </source>
</reference>
<dbReference type="InterPro" id="IPR008913">
    <property type="entry name" value="Znf_CHY"/>
</dbReference>
<dbReference type="OrthoDB" id="411372at2759"/>
<name>A0A137NWP1_CONC2</name>
<dbReference type="InterPro" id="IPR037274">
    <property type="entry name" value="Znf_CHY_sf"/>
</dbReference>
<keyword evidence="7" id="KW-1185">Reference proteome</keyword>
<dbReference type="STRING" id="796925.A0A137NWP1"/>
<dbReference type="GO" id="GO:0008270">
    <property type="term" value="F:zinc ion binding"/>
    <property type="evidence" value="ECO:0007669"/>
    <property type="project" value="UniProtKB-KW"/>
</dbReference>
<proteinExistence type="predicted"/>
<dbReference type="EMBL" id="KQ964654">
    <property type="protein sequence ID" value="KXN67177.1"/>
    <property type="molecule type" value="Genomic_DNA"/>
</dbReference>
<dbReference type="PANTHER" id="PTHR28082">
    <property type="entry name" value="ZINC FINGER PROTEIN"/>
    <property type="match status" value="1"/>
</dbReference>
<dbReference type="Pfam" id="PF05495">
    <property type="entry name" value="zf-CHY"/>
    <property type="match status" value="1"/>
</dbReference>
<evidence type="ECO:0000256" key="4">
    <source>
        <dbReference type="PROSITE-ProRule" id="PRU00601"/>
    </source>
</evidence>
<evidence type="ECO:0000256" key="2">
    <source>
        <dbReference type="ARBA" id="ARBA00022771"/>
    </source>
</evidence>
<keyword evidence="2 4" id="KW-0863">Zinc-finger</keyword>
<evidence type="ECO:0000256" key="1">
    <source>
        <dbReference type="ARBA" id="ARBA00022723"/>
    </source>
</evidence>
<organism evidence="6 7">
    <name type="scientific">Conidiobolus coronatus (strain ATCC 28846 / CBS 209.66 / NRRL 28638)</name>
    <name type="common">Delacroixia coronata</name>
    <dbReference type="NCBI Taxonomy" id="796925"/>
    <lineage>
        <taxon>Eukaryota</taxon>
        <taxon>Fungi</taxon>
        <taxon>Fungi incertae sedis</taxon>
        <taxon>Zoopagomycota</taxon>
        <taxon>Entomophthoromycotina</taxon>
        <taxon>Entomophthoromycetes</taxon>
        <taxon>Entomophthorales</taxon>
        <taxon>Ancylistaceae</taxon>
        <taxon>Conidiobolus</taxon>
    </lineage>
</organism>
<evidence type="ECO:0000256" key="3">
    <source>
        <dbReference type="ARBA" id="ARBA00022833"/>
    </source>
</evidence>
<sequence length="134" mass="15997">MCKHIRNAQVSIRSQCCRQWFDCSQCHSEQTDHKLRKTFELVFACKACKKVFRKDSRDLDETDEYCPHCDNHYVVPAELPESQMEQIMINNESEDQRDEYGDKIEVKEKMVLDPRMIKDTVEDMLKELEMELDD</sequence>
<gene>
    <name evidence="6" type="ORF">CONCODRAFT_87117</name>
</gene>
<protein>
    <recommendedName>
        <fullName evidence="5">CHY-type domain-containing protein</fullName>
    </recommendedName>
</protein>
<feature type="domain" description="CHY-type" evidence="5">
    <location>
        <begin position="1"/>
        <end position="71"/>
    </location>
</feature>
<dbReference type="Proteomes" id="UP000070444">
    <property type="component" value="Unassembled WGS sequence"/>
</dbReference>
<dbReference type="GO" id="GO:0005758">
    <property type="term" value="C:mitochondrial intermembrane space"/>
    <property type="evidence" value="ECO:0007669"/>
    <property type="project" value="TreeGrafter"/>
</dbReference>
<dbReference type="PROSITE" id="PS51266">
    <property type="entry name" value="ZF_CHY"/>
    <property type="match status" value="1"/>
</dbReference>
<accession>A0A137NWP1</accession>
<dbReference type="SUPFAM" id="SSF161219">
    <property type="entry name" value="CHY zinc finger-like"/>
    <property type="match status" value="1"/>
</dbReference>
<evidence type="ECO:0000313" key="6">
    <source>
        <dbReference type="EMBL" id="KXN67177.1"/>
    </source>
</evidence>
<dbReference type="GO" id="GO:0045041">
    <property type="term" value="P:protein import into mitochondrial intermembrane space"/>
    <property type="evidence" value="ECO:0007669"/>
    <property type="project" value="TreeGrafter"/>
</dbReference>
<keyword evidence="1" id="KW-0479">Metal-binding</keyword>